<dbReference type="InterPro" id="IPR032675">
    <property type="entry name" value="LRR_dom_sf"/>
</dbReference>
<evidence type="ECO:0000313" key="5">
    <source>
        <dbReference type="EMBL" id="CAB9512657.1"/>
    </source>
</evidence>
<name>A0A9N8E1A3_9STRA</name>
<feature type="region of interest" description="Disordered" evidence="3">
    <location>
        <begin position="68"/>
        <end position="116"/>
    </location>
</feature>
<protein>
    <submittedName>
        <fullName evidence="5">Leucine Rich Repeat</fullName>
    </submittedName>
</protein>
<dbReference type="Gene3D" id="3.80.10.10">
    <property type="entry name" value="Ribonuclease Inhibitor"/>
    <property type="match status" value="2"/>
</dbReference>
<keyword evidence="1" id="KW-0433">Leucine-rich repeat</keyword>
<dbReference type="Proteomes" id="UP001153069">
    <property type="component" value="Unassembled WGS sequence"/>
</dbReference>
<dbReference type="InterPro" id="IPR001611">
    <property type="entry name" value="Leu-rich_rpt"/>
</dbReference>
<dbReference type="EMBL" id="CAICTM010000547">
    <property type="protein sequence ID" value="CAB9512657.1"/>
    <property type="molecule type" value="Genomic_DNA"/>
</dbReference>
<organism evidence="5 6">
    <name type="scientific">Seminavis robusta</name>
    <dbReference type="NCBI Taxonomy" id="568900"/>
    <lineage>
        <taxon>Eukaryota</taxon>
        <taxon>Sar</taxon>
        <taxon>Stramenopiles</taxon>
        <taxon>Ochrophyta</taxon>
        <taxon>Bacillariophyta</taxon>
        <taxon>Bacillariophyceae</taxon>
        <taxon>Bacillariophycidae</taxon>
        <taxon>Naviculales</taxon>
        <taxon>Naviculaceae</taxon>
        <taxon>Seminavis</taxon>
    </lineage>
</organism>
<dbReference type="AlphaFoldDB" id="A0A9N8E1A3"/>
<keyword evidence="4" id="KW-0812">Transmembrane</keyword>
<proteinExistence type="predicted"/>
<dbReference type="FunFam" id="3.80.10.10:FF:000041">
    <property type="entry name" value="LRR receptor-like serine/threonine-protein kinase ERECTA"/>
    <property type="match status" value="2"/>
</dbReference>
<dbReference type="InterPro" id="IPR052595">
    <property type="entry name" value="LRRC69/RLP"/>
</dbReference>
<reference evidence="5" key="1">
    <citation type="submission" date="2020-06" db="EMBL/GenBank/DDBJ databases">
        <authorList>
            <consortium name="Plant Systems Biology data submission"/>
        </authorList>
    </citation>
    <scope>NUCLEOTIDE SEQUENCE</scope>
    <source>
        <strain evidence="5">D6</strain>
    </source>
</reference>
<evidence type="ECO:0000256" key="1">
    <source>
        <dbReference type="ARBA" id="ARBA00022614"/>
    </source>
</evidence>
<dbReference type="SUPFAM" id="SSF52058">
    <property type="entry name" value="L domain-like"/>
    <property type="match status" value="1"/>
</dbReference>
<evidence type="ECO:0000256" key="3">
    <source>
        <dbReference type="SAM" id="MobiDB-lite"/>
    </source>
</evidence>
<comment type="caution">
    <text evidence="5">The sequence shown here is derived from an EMBL/GenBank/DDBJ whole genome shotgun (WGS) entry which is preliminary data.</text>
</comment>
<sequence length="698" mass="76274">MSNNNKPATAGVMRFFRNIGGKKGTIETAETEVATVNQHPIPFPNLVSSLQAVDDVISSIQPLPSLTPKSLSRATGVSEVEPGAYPVDGPRSRPSTGRTPDTEGLGLEFAPTSQNDTDHDEGLIPADISNLLAFNFTRHNTEESTRNDDGLIHADPVDGPENGEIATAEPITANARRLRQKKLCLDLSLLAIVAIVIVSIILLAFLLAPKSSTQTQNPIQENPGTIDSITQAPTSLLERLNLPEYTLRAMENPRSPQAKAYHWLSSNINKSNNTQHLPAWRLKQRFALTTFYYSTRGEHWVNLRQGWLEWDSNECDWERQRWILIAQDAKVACNDDGQLLSLQFFSAINLDGTLPPEIFLLHDSLQILTLYSNLQLEGSIPTEVGLMTRLTSLLLSTTHLSGILPTELGQLQSLEKLLISGSKLVGTLPAELGNLSNLTDLGFDTVNFSGSIPTEILQLSNLKTLSFSDCPGLEITSFLTEVVGNPHNLEMLSLGNRKTGGFTSIPSEIGKLTNLAQLLFSDFQLNGTIPSEIGLLTKLNYLDLEKNSISGTLPEELLQLSQLRLLNIKSNKLEGKILDQGGLHQLSKLWVLQIHDNLFSGYLATEVGLMSSLDELELQNTNLSGTLPTELLLLAKLTNLVLMNTSLAGSIPHGLCNKKLLPQEEKCFRHGCYGVPTTNLSACYGTNLCGCSCDPCSN</sequence>
<keyword evidence="4" id="KW-0472">Membrane</keyword>
<keyword evidence="2" id="KW-0677">Repeat</keyword>
<dbReference type="PANTHER" id="PTHR48057">
    <property type="entry name" value="LEUCINE-RICH REPEAT SERINE/THREONINE-PROTEIN KINASE 1"/>
    <property type="match status" value="1"/>
</dbReference>
<evidence type="ECO:0000256" key="2">
    <source>
        <dbReference type="ARBA" id="ARBA00022737"/>
    </source>
</evidence>
<evidence type="ECO:0000313" key="6">
    <source>
        <dbReference type="Proteomes" id="UP001153069"/>
    </source>
</evidence>
<keyword evidence="6" id="KW-1185">Reference proteome</keyword>
<dbReference type="OrthoDB" id="676979at2759"/>
<feature type="transmembrane region" description="Helical" evidence="4">
    <location>
        <begin position="183"/>
        <end position="208"/>
    </location>
</feature>
<accession>A0A9N8E1A3</accession>
<evidence type="ECO:0000256" key="4">
    <source>
        <dbReference type="SAM" id="Phobius"/>
    </source>
</evidence>
<keyword evidence="4" id="KW-1133">Transmembrane helix</keyword>
<gene>
    <name evidence="5" type="ORF">SEMRO_548_G164370.1</name>
</gene>
<dbReference type="Pfam" id="PF00560">
    <property type="entry name" value="LRR_1"/>
    <property type="match status" value="1"/>
</dbReference>
<dbReference type="PANTHER" id="PTHR48057:SF7">
    <property type="entry name" value="LEUCINE-RICH REPEAT SERINE_THREONINE-PROTEIN KINASE 1"/>
    <property type="match status" value="1"/>
</dbReference>